<sequence>MNRIRSLVLTVAALMIASALPLLGGAPPAAASDNGLSVRPAMGWSSWSFVRRTPTEAKMRAQADAMVSSGLKNHGFVYVNLDDFWQKCDANGFVVDSYGRWTVDAAKFPSGMKALADYIHSKGLKFGFYVTPGIAKNAVTANTPIEGTPYHAQDIADTSKTEKNYNCKNMYYIDYGKPGAQEFVNSWARQFASWGVDYLKIDGVGSQDIPDVQAWDKALRASGRPINFALSNNLPIADAATWRQLSNSWRTQGDVECYCGPGENGSGYPLTDWSHVSARFNSAASWQPYAGPGGWNDLDSLEIGNGDQVGLTADQRRSHFTLWAMAAAPLLLGTDLTKLDPVDKAMLTNDRLIGVDQDGVAAKRIVNSGVQQVWSKRESSGAYVVALFNTGTSGNSTVGVNWSQVGFTGSGDVTDLWSGSHKGEIADSYSATLRPGETRLIRVKPVAERTNP</sequence>
<accession>A0ABV9AK84</accession>
<organism evidence="8 9">
    <name type="scientific">Streptomyces vulcanius</name>
    <dbReference type="NCBI Taxonomy" id="1441876"/>
    <lineage>
        <taxon>Bacteria</taxon>
        <taxon>Bacillati</taxon>
        <taxon>Actinomycetota</taxon>
        <taxon>Actinomycetes</taxon>
        <taxon>Kitasatosporales</taxon>
        <taxon>Streptomycetaceae</taxon>
        <taxon>Streptomyces</taxon>
    </lineage>
</organism>
<evidence type="ECO:0000256" key="5">
    <source>
        <dbReference type="RuleBase" id="RU361168"/>
    </source>
</evidence>
<keyword evidence="9" id="KW-1185">Reference proteome</keyword>
<dbReference type="Gene3D" id="2.60.40.1180">
    <property type="entry name" value="Golgi alpha-mannosidase II"/>
    <property type="match status" value="1"/>
</dbReference>
<dbReference type="GO" id="GO:0016798">
    <property type="term" value="F:hydrolase activity, acting on glycosyl bonds"/>
    <property type="evidence" value="ECO:0007669"/>
    <property type="project" value="UniProtKB-KW"/>
</dbReference>
<keyword evidence="5" id="KW-1015">Disulfide bond</keyword>
<reference evidence="9" key="1">
    <citation type="journal article" date="2019" name="Int. J. Syst. Evol. Microbiol.">
        <title>The Global Catalogue of Microorganisms (GCM) 10K type strain sequencing project: providing services to taxonomists for standard genome sequencing and annotation.</title>
        <authorList>
            <consortium name="The Broad Institute Genomics Platform"/>
            <consortium name="The Broad Institute Genome Sequencing Center for Infectious Disease"/>
            <person name="Wu L."/>
            <person name="Ma J."/>
        </authorList>
    </citation>
    <scope>NUCLEOTIDE SEQUENCE [LARGE SCALE GENOMIC DNA]</scope>
    <source>
        <strain evidence="9">CGMCC 4.7177</strain>
    </source>
</reference>
<dbReference type="InterPro" id="IPR041233">
    <property type="entry name" value="Melibiase_C"/>
</dbReference>
<dbReference type="Pfam" id="PF17801">
    <property type="entry name" value="Melibiase_C"/>
    <property type="match status" value="1"/>
</dbReference>
<dbReference type="Gene3D" id="3.20.20.70">
    <property type="entry name" value="Aldolase class I"/>
    <property type="match status" value="1"/>
</dbReference>
<evidence type="ECO:0000256" key="1">
    <source>
        <dbReference type="ARBA" id="ARBA00009743"/>
    </source>
</evidence>
<dbReference type="PANTHER" id="PTHR11452">
    <property type="entry name" value="ALPHA-GALACTOSIDASE/ALPHA-N-ACETYLGALACTOSAMINIDASE"/>
    <property type="match status" value="1"/>
</dbReference>
<evidence type="ECO:0000313" key="8">
    <source>
        <dbReference type="EMBL" id="MFC4499501.1"/>
    </source>
</evidence>
<feature type="domain" description="Alpha galactosidase C-terminal" evidence="7">
    <location>
        <begin position="370"/>
        <end position="443"/>
    </location>
</feature>
<dbReference type="InterPro" id="IPR017853">
    <property type="entry name" value="GH"/>
</dbReference>
<evidence type="ECO:0000256" key="6">
    <source>
        <dbReference type="SAM" id="SignalP"/>
    </source>
</evidence>
<dbReference type="SUPFAM" id="SSF51445">
    <property type="entry name" value="(Trans)glycosidases"/>
    <property type="match status" value="1"/>
</dbReference>
<dbReference type="RefSeq" id="WP_381169695.1">
    <property type="nucleotide sequence ID" value="NZ_JBHSFK010000004.1"/>
</dbReference>
<dbReference type="InterPro" id="IPR013780">
    <property type="entry name" value="Glyco_hydro_b"/>
</dbReference>
<comment type="catalytic activity">
    <reaction evidence="5">
        <text>Hydrolysis of terminal, non-reducing alpha-D-galactose residues in alpha-D-galactosides, including galactose oligosaccharides, galactomannans and galactolipids.</text>
        <dbReference type="EC" id="3.2.1.22"/>
    </reaction>
</comment>
<dbReference type="InterPro" id="IPR013785">
    <property type="entry name" value="Aldolase_TIM"/>
</dbReference>
<dbReference type="InterPro" id="IPR002241">
    <property type="entry name" value="Glyco_hydro_27"/>
</dbReference>
<dbReference type="PANTHER" id="PTHR11452:SF33">
    <property type="entry name" value="ALPHA-GALACTOSIDASE 2"/>
    <property type="match status" value="1"/>
</dbReference>
<comment type="caution">
    <text evidence="8">The sequence shown here is derived from an EMBL/GenBank/DDBJ whole genome shotgun (WGS) entry which is preliminary data.</text>
</comment>
<dbReference type="EC" id="3.2.1.22" evidence="5"/>
<gene>
    <name evidence="8" type="ORF">ACFPIH_08155</name>
</gene>
<feature type="chain" id="PRO_5047539514" description="Alpha-galactosidase" evidence="6">
    <location>
        <begin position="32"/>
        <end position="452"/>
    </location>
</feature>
<evidence type="ECO:0000256" key="4">
    <source>
        <dbReference type="ARBA" id="ARBA00023295"/>
    </source>
</evidence>
<evidence type="ECO:0000256" key="3">
    <source>
        <dbReference type="ARBA" id="ARBA00022801"/>
    </source>
</evidence>
<name>A0ABV9AK84_9ACTN</name>
<evidence type="ECO:0000259" key="7">
    <source>
        <dbReference type="Pfam" id="PF17801"/>
    </source>
</evidence>
<proteinExistence type="inferred from homology"/>
<evidence type="ECO:0000256" key="2">
    <source>
        <dbReference type="ARBA" id="ARBA00022729"/>
    </source>
</evidence>
<keyword evidence="4 5" id="KW-0326">Glycosidase</keyword>
<protein>
    <recommendedName>
        <fullName evidence="5">Alpha-galactosidase</fullName>
        <ecNumber evidence="5">3.2.1.22</ecNumber>
    </recommendedName>
    <alternativeName>
        <fullName evidence="5">Melibiase</fullName>
    </alternativeName>
</protein>
<dbReference type="PRINTS" id="PR00740">
    <property type="entry name" value="GLHYDRLASE27"/>
</dbReference>
<dbReference type="EMBL" id="JBHSFK010000004">
    <property type="protein sequence ID" value="MFC4499501.1"/>
    <property type="molecule type" value="Genomic_DNA"/>
</dbReference>
<keyword evidence="2 6" id="KW-0732">Signal</keyword>
<feature type="signal peptide" evidence="6">
    <location>
        <begin position="1"/>
        <end position="31"/>
    </location>
</feature>
<keyword evidence="3 5" id="KW-0378">Hydrolase</keyword>
<dbReference type="Proteomes" id="UP001595839">
    <property type="component" value="Unassembled WGS sequence"/>
</dbReference>
<dbReference type="CDD" id="cd14792">
    <property type="entry name" value="GH27"/>
    <property type="match status" value="1"/>
</dbReference>
<dbReference type="SUPFAM" id="SSF51011">
    <property type="entry name" value="Glycosyl hydrolase domain"/>
    <property type="match status" value="1"/>
</dbReference>
<dbReference type="Pfam" id="PF16499">
    <property type="entry name" value="Melibiase_2"/>
    <property type="match status" value="2"/>
</dbReference>
<evidence type="ECO:0000313" key="9">
    <source>
        <dbReference type="Proteomes" id="UP001595839"/>
    </source>
</evidence>
<comment type="similarity">
    <text evidence="1 5">Belongs to the glycosyl hydrolase 27 family.</text>
</comment>